<keyword evidence="1" id="KW-0805">Transcription regulation</keyword>
<dbReference type="GO" id="GO:0000976">
    <property type="term" value="F:transcription cis-regulatory region binding"/>
    <property type="evidence" value="ECO:0007669"/>
    <property type="project" value="TreeGrafter"/>
</dbReference>
<feature type="domain" description="HTH lacI-type" evidence="4">
    <location>
        <begin position="5"/>
        <end position="59"/>
    </location>
</feature>
<dbReference type="Gene3D" id="1.10.260.40">
    <property type="entry name" value="lambda repressor-like DNA-binding domains"/>
    <property type="match status" value="1"/>
</dbReference>
<evidence type="ECO:0000256" key="2">
    <source>
        <dbReference type="ARBA" id="ARBA00023125"/>
    </source>
</evidence>
<dbReference type="InterPro" id="IPR000843">
    <property type="entry name" value="HTH_LacI"/>
</dbReference>
<protein>
    <submittedName>
        <fullName evidence="5">LacI family transcriptional regulator</fullName>
    </submittedName>
</protein>
<dbReference type="RefSeq" id="WP_137262065.1">
    <property type="nucleotide sequence ID" value="NZ_SZQL01000009.1"/>
</dbReference>
<dbReference type="OrthoDB" id="667031at2"/>
<evidence type="ECO:0000256" key="3">
    <source>
        <dbReference type="ARBA" id="ARBA00023163"/>
    </source>
</evidence>
<organism evidence="5 6">
    <name type="scientific">Ilyomonas limi</name>
    <dbReference type="NCBI Taxonomy" id="2575867"/>
    <lineage>
        <taxon>Bacteria</taxon>
        <taxon>Pseudomonadati</taxon>
        <taxon>Bacteroidota</taxon>
        <taxon>Chitinophagia</taxon>
        <taxon>Chitinophagales</taxon>
        <taxon>Chitinophagaceae</taxon>
        <taxon>Ilyomonas</taxon>
    </lineage>
</organism>
<dbReference type="SMART" id="SM00354">
    <property type="entry name" value="HTH_LACI"/>
    <property type="match status" value="1"/>
</dbReference>
<evidence type="ECO:0000313" key="5">
    <source>
        <dbReference type="EMBL" id="TKK67962.1"/>
    </source>
</evidence>
<accession>A0A4U3KZR4</accession>
<name>A0A4U3KZR4_9BACT</name>
<dbReference type="SUPFAM" id="SSF47413">
    <property type="entry name" value="lambda repressor-like DNA-binding domains"/>
    <property type="match status" value="1"/>
</dbReference>
<keyword evidence="2" id="KW-0238">DNA-binding</keyword>
<dbReference type="GO" id="GO:0003700">
    <property type="term" value="F:DNA-binding transcription factor activity"/>
    <property type="evidence" value="ECO:0007669"/>
    <property type="project" value="TreeGrafter"/>
</dbReference>
<evidence type="ECO:0000259" key="4">
    <source>
        <dbReference type="PROSITE" id="PS50932"/>
    </source>
</evidence>
<dbReference type="InterPro" id="IPR010982">
    <property type="entry name" value="Lambda_DNA-bd_dom_sf"/>
</dbReference>
<sequence length="333" mass="38240">MKNLPTIKEIAKQLKVSASTVSRALHDHPSIGLRTKNAVKELAKQLKYEPIQTAIYFKERRTYTIGVIVPTLSEDFFAKAVSGIEQIAFENKFSVFVAQSHDSIEREQQLLESFTRRRIDGLLVSISKETKQVSHFDVLKEYNIPVVFFDRVPNEQHINKVTCDLYHISIKLIDVLYKLHHRKIALLLGPQSITANAERMKGFINGMAKKRLKVNPAYIVETDFSKEQTWNAVSKLLSQKQRPTAIVVFNDWVVLDAIQFIKTQTDLQLNKDITFASYANLPFCKYLDNKPVVSVEQFPFRQGEEAARILLDLIFNFKEESVQESIAGEIVFY</sequence>
<dbReference type="AlphaFoldDB" id="A0A4U3KZR4"/>
<keyword evidence="3" id="KW-0804">Transcription</keyword>
<dbReference type="Pfam" id="PF00532">
    <property type="entry name" value="Peripla_BP_1"/>
    <property type="match status" value="1"/>
</dbReference>
<comment type="caution">
    <text evidence="5">The sequence shown here is derived from an EMBL/GenBank/DDBJ whole genome shotgun (WGS) entry which is preliminary data.</text>
</comment>
<dbReference type="PANTHER" id="PTHR30146">
    <property type="entry name" value="LACI-RELATED TRANSCRIPTIONAL REPRESSOR"/>
    <property type="match status" value="1"/>
</dbReference>
<dbReference type="Proteomes" id="UP000305848">
    <property type="component" value="Unassembled WGS sequence"/>
</dbReference>
<dbReference type="PROSITE" id="PS50932">
    <property type="entry name" value="HTH_LACI_2"/>
    <property type="match status" value="1"/>
</dbReference>
<dbReference type="Pfam" id="PF00356">
    <property type="entry name" value="LacI"/>
    <property type="match status" value="1"/>
</dbReference>
<dbReference type="SUPFAM" id="SSF53822">
    <property type="entry name" value="Periplasmic binding protein-like I"/>
    <property type="match status" value="1"/>
</dbReference>
<reference evidence="5 6" key="1">
    <citation type="submission" date="2019-05" db="EMBL/GenBank/DDBJ databases">
        <title>Panacibacter sp. strain 17mud1-8 Genome sequencing and assembly.</title>
        <authorList>
            <person name="Chhetri G."/>
        </authorList>
    </citation>
    <scope>NUCLEOTIDE SEQUENCE [LARGE SCALE GENOMIC DNA]</scope>
    <source>
        <strain evidence="5 6">17mud1-8</strain>
    </source>
</reference>
<evidence type="ECO:0000256" key="1">
    <source>
        <dbReference type="ARBA" id="ARBA00023015"/>
    </source>
</evidence>
<proteinExistence type="predicted"/>
<gene>
    <name evidence="5" type="ORF">FC093_12145</name>
</gene>
<dbReference type="Gene3D" id="3.40.50.2300">
    <property type="match status" value="2"/>
</dbReference>
<keyword evidence="6" id="KW-1185">Reference proteome</keyword>
<evidence type="ECO:0000313" key="6">
    <source>
        <dbReference type="Proteomes" id="UP000305848"/>
    </source>
</evidence>
<dbReference type="CDD" id="cd06267">
    <property type="entry name" value="PBP1_LacI_sugar_binding-like"/>
    <property type="match status" value="1"/>
</dbReference>
<dbReference type="PANTHER" id="PTHR30146:SF109">
    <property type="entry name" value="HTH-TYPE TRANSCRIPTIONAL REGULATOR GALS"/>
    <property type="match status" value="1"/>
</dbReference>
<dbReference type="InterPro" id="IPR001761">
    <property type="entry name" value="Peripla_BP/Lac1_sug-bd_dom"/>
</dbReference>
<dbReference type="InterPro" id="IPR028082">
    <property type="entry name" value="Peripla_BP_I"/>
</dbReference>
<dbReference type="CDD" id="cd01392">
    <property type="entry name" value="HTH_LacI"/>
    <property type="match status" value="1"/>
</dbReference>
<dbReference type="EMBL" id="SZQL01000009">
    <property type="protein sequence ID" value="TKK67962.1"/>
    <property type="molecule type" value="Genomic_DNA"/>
</dbReference>